<dbReference type="eggNOG" id="ENOG502ZA43">
    <property type="taxonomic scope" value="Bacteria"/>
</dbReference>
<dbReference type="EMBL" id="CP001615">
    <property type="protein sequence ID" value="ACQ69762.1"/>
    <property type="molecule type" value="Genomic_DNA"/>
</dbReference>
<evidence type="ECO:0000313" key="2">
    <source>
        <dbReference type="EMBL" id="ACQ69762.1"/>
    </source>
</evidence>
<feature type="transmembrane region" description="Helical" evidence="1">
    <location>
        <begin position="431"/>
        <end position="450"/>
    </location>
</feature>
<organism evidence="2 3">
    <name type="scientific">Exiguobacterium sp. (strain ATCC BAA-1283 / AT1b)</name>
    <dbReference type="NCBI Taxonomy" id="360911"/>
    <lineage>
        <taxon>Bacteria</taxon>
        <taxon>Bacillati</taxon>
        <taxon>Bacillota</taxon>
        <taxon>Bacilli</taxon>
        <taxon>Bacillales</taxon>
        <taxon>Bacillales Family XII. Incertae Sedis</taxon>
        <taxon>Exiguobacterium</taxon>
    </lineage>
</organism>
<dbReference type="OrthoDB" id="2356989at2"/>
<dbReference type="AlphaFoldDB" id="C4L517"/>
<reference evidence="2 3" key="1">
    <citation type="journal article" date="2011" name="J. Bacteriol.">
        <title>Complete genome sequence of the Thermophilic Bacterium Exiguobacterium sp. AT1b.</title>
        <authorList>
            <person name="Vishnivetskaya T.A."/>
            <person name="Lucas S."/>
            <person name="Copeland A."/>
            <person name="Lapidus A."/>
            <person name="Glavina Del Rio T."/>
            <person name="Dalin E."/>
            <person name="Tice H."/>
            <person name="Bruce D.C."/>
            <person name="Goodwin L.A."/>
            <person name="Pitluck S."/>
            <person name="Saunders E."/>
            <person name="Brettin T."/>
            <person name="Detter C."/>
            <person name="Han C."/>
            <person name="Larimer F."/>
            <person name="Land M.L."/>
            <person name="Hauser L.J."/>
            <person name="Kyrpides N.C."/>
            <person name="Ovchinnikova G."/>
            <person name="Kathariou S."/>
            <person name="Ramaley R.F."/>
            <person name="Rodrigues D.F."/>
            <person name="Hendrix C."/>
            <person name="Richardson P."/>
            <person name="Tiedje J.M."/>
        </authorList>
    </citation>
    <scope>NUCLEOTIDE SEQUENCE [LARGE SCALE GENOMIC DNA]</scope>
    <source>
        <strain evidence="3">ATCC BAA-1283 / AT1b</strain>
    </source>
</reference>
<feature type="transmembrane region" description="Helical" evidence="1">
    <location>
        <begin position="226"/>
        <end position="249"/>
    </location>
</feature>
<feature type="transmembrane region" description="Helical" evidence="1">
    <location>
        <begin position="363"/>
        <end position="383"/>
    </location>
</feature>
<sequence>MVVDRLMNEFTKRSWLFVGVIIFLYSLRVKRQILDTVRLNQVEVNVWDGFYALMTDMYLLTYFVFPVMLFLSVGILIREYRHEVIIRMLTPQAWIYRTLKLFFVEAAPLFTVLFILSTLMMIGLPYEAGWSDYTKMVTEVNATGVLQSRFSLPWYPLPVQLCLWFLFLTTVHFSLAGIFLLHVKKGWLYTQAIFTFLLGVVGFKLFPEQFSFLSPTTYLSISMTSVSYSNLIVAALILTGMILGQGLLFRQLSMIQRMDWKQWRGNGAYLLYAGLATLHISYNGILNRREGATADEVIVATFIGVGADYFSYLSFMSYVILFFGATYMSQLRIQRELLEISHYKLIRYKSPHRWFRNILLQETVFFSILTLSLIGLTLLMAFLSNVPFDVHQTYQGYTFASVLGFLFGSTVLQCLVYTLLCFMLSWMIREVYVVPTVIGLLSLFLFPGLYVNWLPIGMNALIVLESTSMWTVFIQLIGALIVLMLGITLLLKRSLHV</sequence>
<feature type="transmembrane region" description="Helical" evidence="1">
    <location>
        <begin position="57"/>
        <end position="77"/>
    </location>
</feature>
<dbReference type="Proteomes" id="UP000000716">
    <property type="component" value="Chromosome"/>
</dbReference>
<dbReference type="RefSeq" id="WP_012726881.1">
    <property type="nucleotide sequence ID" value="NC_012673.1"/>
</dbReference>
<gene>
    <name evidence="2" type="ordered locus">EAT1b_0832</name>
</gene>
<feature type="transmembrane region" description="Helical" evidence="1">
    <location>
        <begin position="403"/>
        <end position="424"/>
    </location>
</feature>
<feature type="transmembrane region" description="Helical" evidence="1">
    <location>
        <begin position="157"/>
        <end position="181"/>
    </location>
</feature>
<feature type="transmembrane region" description="Helical" evidence="1">
    <location>
        <begin position="297"/>
        <end position="325"/>
    </location>
</feature>
<name>C4L517_EXISA</name>
<protein>
    <recommendedName>
        <fullName evidence="4">Permease</fullName>
    </recommendedName>
</protein>
<feature type="transmembrane region" description="Helical" evidence="1">
    <location>
        <begin position="269"/>
        <end position="285"/>
    </location>
</feature>
<evidence type="ECO:0000256" key="1">
    <source>
        <dbReference type="SAM" id="Phobius"/>
    </source>
</evidence>
<accession>C4L517</accession>
<proteinExistence type="predicted"/>
<keyword evidence="1" id="KW-0472">Membrane</keyword>
<keyword evidence="3" id="KW-1185">Reference proteome</keyword>
<evidence type="ECO:0008006" key="4">
    <source>
        <dbReference type="Google" id="ProtNLM"/>
    </source>
</evidence>
<evidence type="ECO:0000313" key="3">
    <source>
        <dbReference type="Proteomes" id="UP000000716"/>
    </source>
</evidence>
<feature type="transmembrane region" description="Helical" evidence="1">
    <location>
        <begin position="188"/>
        <end position="206"/>
    </location>
</feature>
<keyword evidence="1" id="KW-0812">Transmembrane</keyword>
<keyword evidence="1" id="KW-1133">Transmembrane helix</keyword>
<dbReference type="STRING" id="360911.EAT1b_0832"/>
<dbReference type="HOGENOM" id="CLU_547205_0_0_9"/>
<feature type="transmembrane region" description="Helical" evidence="1">
    <location>
        <begin position="98"/>
        <end position="126"/>
    </location>
</feature>
<feature type="transmembrane region" description="Helical" evidence="1">
    <location>
        <begin position="470"/>
        <end position="491"/>
    </location>
</feature>
<dbReference type="KEGG" id="eat:EAT1b_0832"/>